<feature type="binding site" evidence="1">
    <location>
        <position position="248"/>
    </location>
    <ligand>
        <name>Mg(2+)</name>
        <dbReference type="ChEBI" id="CHEBI:18420"/>
        <label>1</label>
        <note>catalytic</note>
    </ligand>
</feature>
<feature type="binding site" evidence="1">
    <location>
        <position position="123"/>
    </location>
    <ligand>
        <name>Mg(2+)</name>
        <dbReference type="ChEBI" id="CHEBI:18420"/>
        <label>1</label>
        <note>catalytic</note>
    </ligand>
</feature>
<dbReference type="CDD" id="cd01637">
    <property type="entry name" value="IMPase_like"/>
    <property type="match status" value="1"/>
</dbReference>
<dbReference type="PANTHER" id="PTHR20854">
    <property type="entry name" value="INOSITOL MONOPHOSPHATASE"/>
    <property type="match status" value="1"/>
</dbReference>
<dbReference type="Proteomes" id="UP000006103">
    <property type="component" value="Unassembled WGS sequence"/>
</dbReference>
<dbReference type="EMBL" id="ABJV02000001">
    <property type="protein sequence ID" value="EED29417.1"/>
    <property type="molecule type" value="Genomic_DNA"/>
</dbReference>
<evidence type="ECO:0000313" key="2">
    <source>
        <dbReference type="EMBL" id="EED29417.1"/>
    </source>
</evidence>
<keyword evidence="1" id="KW-0479">Metal-binding</keyword>
<comment type="caution">
    <text evidence="2">The sequence shown here is derived from an EMBL/GenBank/DDBJ whole genome shotgun (WGS) entry which is preliminary data.</text>
</comment>
<keyword evidence="1" id="KW-0460">Magnesium</keyword>
<dbReference type="GO" id="GO:0007165">
    <property type="term" value="P:signal transduction"/>
    <property type="evidence" value="ECO:0007669"/>
    <property type="project" value="TreeGrafter"/>
</dbReference>
<dbReference type="Pfam" id="PF00459">
    <property type="entry name" value="Inositol_P"/>
    <property type="match status" value="1"/>
</dbReference>
<sequence length="318" mass="36099">MVLYEKMLTLLKCNVFRNNFSILEFIINKRIEIKMDWDFEKIIFLLNESTRLALSGSAKLSLYFKSDGSIVTQVDKQIEQFLFREIKKPGNFFIGEETIFTYGEEYIKDALMAESTFIIDPIDGTSSFAAGLPSYGISLACASGGQIIEGAISLPLSGEFFITFKDSVFYAKKTVGTYPLRKDFNKFIFANSECYNSHSLLAVSKSIIRSFNLNTSSHIHINGSCVYSFAKLFTGSYKAYFSFVGLWDIAACLAIGNKLGMVGEFYCGNKMTLDILDSMYILEPNNRKRWSLKDFFIYSDNKSTIDIIRKVANKKFNK</sequence>
<evidence type="ECO:0000256" key="1">
    <source>
        <dbReference type="PIRSR" id="PIRSR600760-2"/>
    </source>
</evidence>
<name>B7XRR6_BORGR</name>
<dbReference type="GO" id="GO:0046872">
    <property type="term" value="F:metal ion binding"/>
    <property type="evidence" value="ECO:0007669"/>
    <property type="project" value="UniProtKB-KW"/>
</dbReference>
<dbReference type="AlphaFoldDB" id="B7XRR6"/>
<keyword evidence="3" id="KW-1185">Reference proteome</keyword>
<accession>B7XRR6</accession>
<dbReference type="Gene3D" id="3.30.540.10">
    <property type="entry name" value="Fructose-1,6-Bisphosphatase, subunit A, domain 1"/>
    <property type="match status" value="1"/>
</dbReference>
<dbReference type="GO" id="GO:0006020">
    <property type="term" value="P:inositol metabolic process"/>
    <property type="evidence" value="ECO:0007669"/>
    <property type="project" value="TreeGrafter"/>
</dbReference>
<dbReference type="PANTHER" id="PTHR20854:SF4">
    <property type="entry name" value="INOSITOL-1-MONOPHOSPHATASE-RELATED"/>
    <property type="match status" value="1"/>
</dbReference>
<proteinExistence type="predicted"/>
<organism evidence="2 3">
    <name type="scientific">Borreliella garinii PBr</name>
    <dbReference type="NCBI Taxonomy" id="498743"/>
    <lineage>
        <taxon>Bacteria</taxon>
        <taxon>Pseudomonadati</taxon>
        <taxon>Spirochaetota</taxon>
        <taxon>Spirochaetia</taxon>
        <taxon>Spirochaetales</taxon>
        <taxon>Borreliaceae</taxon>
        <taxon>Borreliella</taxon>
    </lineage>
</organism>
<dbReference type="PRINTS" id="PR00377">
    <property type="entry name" value="IMPHPHTASES"/>
</dbReference>
<dbReference type="STRING" id="29519.BLA33_01660"/>
<feature type="binding site" evidence="1">
    <location>
        <position position="122"/>
    </location>
    <ligand>
        <name>Mg(2+)</name>
        <dbReference type="ChEBI" id="CHEBI:18420"/>
        <label>1</label>
        <note>catalytic</note>
    </ligand>
</feature>
<dbReference type="InterPro" id="IPR000760">
    <property type="entry name" value="Inositol_monophosphatase-like"/>
</dbReference>
<protein>
    <submittedName>
        <fullName evidence="2">Inositol monophosphatase family protein</fullName>
    </submittedName>
</protein>
<feature type="binding site" evidence="1">
    <location>
        <position position="96"/>
    </location>
    <ligand>
        <name>Mg(2+)</name>
        <dbReference type="ChEBI" id="CHEBI:18420"/>
        <label>1</label>
        <note>catalytic</note>
    </ligand>
</feature>
<comment type="cofactor">
    <cofactor evidence="1">
        <name>Mg(2+)</name>
        <dbReference type="ChEBI" id="CHEBI:18420"/>
    </cofactor>
</comment>
<gene>
    <name evidence="2" type="ORF">BGAPBR_0539</name>
</gene>
<dbReference type="GO" id="GO:0008934">
    <property type="term" value="F:inositol monophosphate 1-phosphatase activity"/>
    <property type="evidence" value="ECO:0007669"/>
    <property type="project" value="TreeGrafter"/>
</dbReference>
<reference evidence="2 3" key="1">
    <citation type="journal article" date="2011" name="J. Bacteriol.">
        <title>Whole-genome sequences of two Borrelia afzelii and two Borrelia garinii Lyme disease agent isolates.</title>
        <authorList>
            <person name="Casjens S.R."/>
            <person name="Mongodin E.F."/>
            <person name="Qiu W.-G."/>
            <person name="Dunn J.J."/>
            <person name="Luft B.J."/>
            <person name="Fraser-Liggett C.M."/>
            <person name="Schutzer S.E."/>
        </authorList>
    </citation>
    <scope>NUCLEOTIDE SEQUENCE [LARGE SCALE GENOMIC DNA]</scope>
    <source>
        <strain evidence="2 3">PBr</strain>
    </source>
</reference>
<evidence type="ECO:0000313" key="3">
    <source>
        <dbReference type="Proteomes" id="UP000006103"/>
    </source>
</evidence>
<feature type="binding site" evidence="1">
    <location>
        <position position="120"/>
    </location>
    <ligand>
        <name>Mg(2+)</name>
        <dbReference type="ChEBI" id="CHEBI:18420"/>
        <label>1</label>
        <note>catalytic</note>
    </ligand>
</feature>
<dbReference type="SUPFAM" id="SSF56655">
    <property type="entry name" value="Carbohydrate phosphatase"/>
    <property type="match status" value="1"/>
</dbReference>